<protein>
    <submittedName>
        <fullName evidence="6">Sugar kinase</fullName>
    </submittedName>
</protein>
<dbReference type="InterPro" id="IPR018485">
    <property type="entry name" value="FGGY_C"/>
</dbReference>
<gene>
    <name evidence="6" type="ORF">BMI79_02075</name>
</gene>
<dbReference type="SUPFAM" id="SSF53067">
    <property type="entry name" value="Actin-like ATPase domain"/>
    <property type="match status" value="2"/>
</dbReference>
<dbReference type="Gene3D" id="3.30.420.40">
    <property type="match status" value="3"/>
</dbReference>
<proteinExistence type="inferred from homology"/>
<dbReference type="PANTHER" id="PTHR43095:SF5">
    <property type="entry name" value="XYLULOSE KINASE"/>
    <property type="match status" value="1"/>
</dbReference>
<evidence type="ECO:0000256" key="3">
    <source>
        <dbReference type="ARBA" id="ARBA00022777"/>
    </source>
</evidence>
<dbReference type="Pfam" id="PF00370">
    <property type="entry name" value="FGGY_N"/>
    <property type="match status" value="2"/>
</dbReference>
<keyword evidence="2" id="KW-0808">Transferase</keyword>
<dbReference type="InterPro" id="IPR043129">
    <property type="entry name" value="ATPase_NBD"/>
</dbReference>
<dbReference type="InterPro" id="IPR050406">
    <property type="entry name" value="FGGY_Carb_Kinase"/>
</dbReference>
<evidence type="ECO:0000259" key="5">
    <source>
        <dbReference type="Pfam" id="PF02782"/>
    </source>
</evidence>
<evidence type="ECO:0000256" key="1">
    <source>
        <dbReference type="ARBA" id="ARBA00009156"/>
    </source>
</evidence>
<dbReference type="PIRSF" id="PIRSF000538">
    <property type="entry name" value="GlpK"/>
    <property type="match status" value="1"/>
</dbReference>
<name>A0A1S8CPD4_9GAMM</name>
<sequence length="489" mass="55012">MMKKLFMGIDSGSQSTKVGIFDQQGNEICYGSDLLQNTETPAPGVVYHPGEDLWESLVRAIEDCLDKFTGDRRQILGIGLCTIRCCRVLLDEKGELVEPVISWMDMRMSQPYVHQNDAVKYVTTTSGYLGLRLTGAFKDSCSNQEVYWPMDWQTLQWADDAEIQRQGLTRSQLFELIKPGESYGPLRAELAERFGLNADICVFATGNDKAVEVLGAGITAADEIMISLGTFISAMLYRHDYFSHAESFFPTLACEPFKYVYESTGIRRGMWTVSWFKHLAGEDISKIAEMENISEEDVLNRIAESIAPGSEGLITILDWLSPPSHQFRKGMMFGFDQRHTKYHIYRSILEAIAYTIKNNIDAMLQETASSINSIRIIGGGAKSDVLVQIICDLFGKETYTLQANSSACLGAAMCTAVGLGVVQDFNQAKRDMVQIKKKYIPNQKNHIYYDGINKNVYMKVRSYTDPLLSEVYDFLNRPSKYTKNNSSCL</sequence>
<dbReference type="InterPro" id="IPR000577">
    <property type="entry name" value="Carb_kinase_FGGY"/>
</dbReference>
<dbReference type="GO" id="GO:0005975">
    <property type="term" value="P:carbohydrate metabolic process"/>
    <property type="evidence" value="ECO:0007669"/>
    <property type="project" value="InterPro"/>
</dbReference>
<reference evidence="6 7" key="1">
    <citation type="submission" date="2016-11" db="EMBL/GenBank/DDBJ databases">
        <title>Rahnella oryzae sp. nov., isolated from rice root.</title>
        <authorList>
            <person name="Zhang X.-X."/>
            <person name="Zhang J."/>
        </authorList>
    </citation>
    <scope>NUCLEOTIDE SEQUENCE [LARGE SCALE GENOMIC DNA]</scope>
    <source>
        <strain evidence="6 7">J11-6</strain>
    </source>
</reference>
<evidence type="ECO:0000256" key="2">
    <source>
        <dbReference type="ARBA" id="ARBA00022679"/>
    </source>
</evidence>
<dbReference type="Proteomes" id="UP000216021">
    <property type="component" value="Unassembled WGS sequence"/>
</dbReference>
<dbReference type="Pfam" id="PF02782">
    <property type="entry name" value="FGGY_C"/>
    <property type="match status" value="1"/>
</dbReference>
<evidence type="ECO:0000313" key="7">
    <source>
        <dbReference type="Proteomes" id="UP000216021"/>
    </source>
</evidence>
<keyword evidence="7" id="KW-1185">Reference proteome</keyword>
<organism evidence="6 7">
    <name type="scientific">Serratia oryzae</name>
    <dbReference type="NCBI Taxonomy" id="2034155"/>
    <lineage>
        <taxon>Bacteria</taxon>
        <taxon>Pseudomonadati</taxon>
        <taxon>Pseudomonadota</taxon>
        <taxon>Gammaproteobacteria</taxon>
        <taxon>Enterobacterales</taxon>
        <taxon>Yersiniaceae</taxon>
        <taxon>Serratia</taxon>
    </lineage>
</organism>
<dbReference type="InterPro" id="IPR018484">
    <property type="entry name" value="FGGY_N"/>
</dbReference>
<dbReference type="AlphaFoldDB" id="A0A1S8CPD4"/>
<feature type="domain" description="Carbohydrate kinase FGGY N-terminal" evidence="4">
    <location>
        <begin position="6"/>
        <end position="110"/>
    </location>
</feature>
<dbReference type="PANTHER" id="PTHR43095">
    <property type="entry name" value="SUGAR KINASE"/>
    <property type="match status" value="1"/>
</dbReference>
<evidence type="ECO:0000259" key="4">
    <source>
        <dbReference type="Pfam" id="PF00370"/>
    </source>
</evidence>
<keyword evidence="3 6" id="KW-0418">Kinase</keyword>
<dbReference type="EMBL" id="MOXD01000001">
    <property type="protein sequence ID" value="OMQ27139.1"/>
    <property type="molecule type" value="Genomic_DNA"/>
</dbReference>
<feature type="domain" description="Carbohydrate kinase FGGY N-terminal" evidence="4">
    <location>
        <begin position="118"/>
        <end position="215"/>
    </location>
</feature>
<feature type="domain" description="Carbohydrate kinase FGGY C-terminal" evidence="5">
    <location>
        <begin position="320"/>
        <end position="418"/>
    </location>
</feature>
<accession>A0A1S8CPD4</accession>
<dbReference type="CDD" id="cd07779">
    <property type="entry name" value="ASKHA_NBD_FGGY_YgcE-like"/>
    <property type="match status" value="1"/>
</dbReference>
<dbReference type="GO" id="GO:0016301">
    <property type="term" value="F:kinase activity"/>
    <property type="evidence" value="ECO:0007669"/>
    <property type="project" value="UniProtKB-KW"/>
</dbReference>
<evidence type="ECO:0000313" key="6">
    <source>
        <dbReference type="EMBL" id="OMQ27139.1"/>
    </source>
</evidence>
<comment type="caution">
    <text evidence="6">The sequence shown here is derived from an EMBL/GenBank/DDBJ whole genome shotgun (WGS) entry which is preliminary data.</text>
</comment>
<comment type="similarity">
    <text evidence="1">Belongs to the FGGY kinase family.</text>
</comment>
<dbReference type="STRING" id="2034155.BMI79_02075"/>